<evidence type="ECO:0000256" key="1">
    <source>
        <dbReference type="ARBA" id="ARBA00004651"/>
    </source>
</evidence>
<name>A0A0D6PI20_9PROT</name>
<feature type="transmembrane region" description="Helical" evidence="7">
    <location>
        <begin position="353"/>
        <end position="373"/>
    </location>
</feature>
<feature type="transmembrane region" description="Helical" evidence="7">
    <location>
        <begin position="105"/>
        <end position="128"/>
    </location>
</feature>
<comment type="subcellular location">
    <subcellularLocation>
        <location evidence="1">Cell membrane</location>
        <topology evidence="1">Multi-pass membrane protein</topology>
    </subcellularLocation>
</comment>
<dbReference type="GO" id="GO:0005886">
    <property type="term" value="C:plasma membrane"/>
    <property type="evidence" value="ECO:0007669"/>
    <property type="project" value="UniProtKB-SubCell"/>
</dbReference>
<evidence type="ECO:0000256" key="6">
    <source>
        <dbReference type="ARBA" id="ARBA00023136"/>
    </source>
</evidence>
<feature type="transmembrane region" description="Helical" evidence="7">
    <location>
        <begin position="480"/>
        <end position="500"/>
    </location>
</feature>
<keyword evidence="6 7" id="KW-0472">Membrane</keyword>
<dbReference type="RefSeq" id="WP_048879806.1">
    <property type="nucleotide sequence ID" value="NZ_BANC01000090.1"/>
</dbReference>
<keyword evidence="5 7" id="KW-1133">Transmembrane helix</keyword>
<protein>
    <submittedName>
        <fullName evidence="8">Efflux system protein/fusaric acid resistance pump</fullName>
    </submittedName>
</protein>
<dbReference type="PANTHER" id="PTHR30509:SF9">
    <property type="entry name" value="MULTIDRUG RESISTANCE PROTEIN MDTO"/>
    <property type="match status" value="1"/>
</dbReference>
<evidence type="ECO:0000256" key="2">
    <source>
        <dbReference type="ARBA" id="ARBA00022448"/>
    </source>
</evidence>
<feature type="transmembrane region" description="Helical" evidence="7">
    <location>
        <begin position="54"/>
        <end position="72"/>
    </location>
</feature>
<keyword evidence="3" id="KW-1003">Cell membrane</keyword>
<evidence type="ECO:0000313" key="9">
    <source>
        <dbReference type="Proteomes" id="UP000032668"/>
    </source>
</evidence>
<organism evidence="8 9">
    <name type="scientific">Acidocella aminolytica 101 = DSM 11237</name>
    <dbReference type="NCBI Taxonomy" id="1120923"/>
    <lineage>
        <taxon>Bacteria</taxon>
        <taxon>Pseudomonadati</taxon>
        <taxon>Pseudomonadota</taxon>
        <taxon>Alphaproteobacteria</taxon>
        <taxon>Acetobacterales</taxon>
        <taxon>Acidocellaceae</taxon>
        <taxon>Acidocella</taxon>
    </lineage>
</organism>
<proteinExistence type="predicted"/>
<keyword evidence="2" id="KW-0813">Transport</keyword>
<reference evidence="8 9" key="1">
    <citation type="submission" date="2012-11" db="EMBL/GenBank/DDBJ databases">
        <title>Whole genome sequence of Acidocella aminolytica 101 = DSM 11237.</title>
        <authorList>
            <person name="Azuma Y."/>
            <person name="Higashiura N."/>
            <person name="Hirakawa H."/>
            <person name="Matsushita K."/>
        </authorList>
    </citation>
    <scope>NUCLEOTIDE SEQUENCE [LARGE SCALE GENOMIC DNA]</scope>
    <source>
        <strain evidence="9">101 / DSM 11237</strain>
    </source>
</reference>
<dbReference type="Proteomes" id="UP000032668">
    <property type="component" value="Unassembled WGS sequence"/>
</dbReference>
<keyword evidence="9" id="KW-1185">Reference proteome</keyword>
<feature type="transmembrane region" description="Helical" evidence="7">
    <location>
        <begin position="438"/>
        <end position="468"/>
    </location>
</feature>
<dbReference type="STRING" id="1120923.SAMN02746095_02876"/>
<evidence type="ECO:0000256" key="4">
    <source>
        <dbReference type="ARBA" id="ARBA00022692"/>
    </source>
</evidence>
<dbReference type="GO" id="GO:0022857">
    <property type="term" value="F:transmembrane transporter activity"/>
    <property type="evidence" value="ECO:0007669"/>
    <property type="project" value="InterPro"/>
</dbReference>
<feature type="transmembrane region" description="Helical" evidence="7">
    <location>
        <begin position="408"/>
        <end position="426"/>
    </location>
</feature>
<dbReference type="Pfam" id="PF04632">
    <property type="entry name" value="FUSC"/>
    <property type="match status" value="1"/>
</dbReference>
<gene>
    <name evidence="8" type="ORF">Aam_092_041</name>
</gene>
<evidence type="ECO:0000256" key="7">
    <source>
        <dbReference type="SAM" id="Phobius"/>
    </source>
</evidence>
<sequence>MPKPEELIFALKTFTGAMLAFYISCWLGLDNPYWSMATAFIVSHPYAGAMRSKAVYRFFGTLIGGTAAVVLVTTLVNAPVLLCIGMALWVGLCLYIALMDRSARAYTFMLSGYTAGIIGFPSVTNPSFVFETALTRCEEITLGIVCTTLVGTLILPRAMGPVLARRITSWVKPGVDWTSAALAGEGESQPAREARRRLAFEATDAAMMVSQLGYDISYMQAAVRQVTRLRMYVISLMPILSSIGQRVAELRRLDGLTPGLQTVLTHTDEWVKAGKTEGANELLREIKTLEHEPLNWNGLLRTSLALRLEELVRIVLHSRQLRRHVMDGTPAPDSPALEAEYIAIIRQNRDHKLAFLSAFSAALSILLVCAIWIETAWAYGAGAAIMVAVATSFFAAQDDPAPAIAQMLRNSAIVIIGIFVYDFAILPKVVGFEELYLVLLPVGLIIGVLVSRPATFGTGMVLGAVGATQLAMSNGYQINFLKFAGTSFSLLIGLGSALIITQLIRSVGAAWSAGRLMRANWQDVAAAAEAGAAPDRAALIGIMMDRLGLMMPRLAAVASGADSAAAGTLLDLRVGLNIIGLHREQWRLPPEACTASQSIFRCIAAYYRANPRKPPPNKLLQSLDEAMQPLMQDALAYRSALMIISGLRSVLFPDAPPPVFASPTPALVAS</sequence>
<dbReference type="OrthoDB" id="9807111at2"/>
<comment type="caution">
    <text evidence="8">The sequence shown here is derived from an EMBL/GenBank/DDBJ whole genome shotgun (WGS) entry which is preliminary data.</text>
</comment>
<feature type="transmembrane region" description="Helical" evidence="7">
    <location>
        <begin position="379"/>
        <end position="396"/>
    </location>
</feature>
<dbReference type="PANTHER" id="PTHR30509">
    <property type="entry name" value="P-HYDROXYBENZOIC ACID EFFLUX PUMP SUBUNIT-RELATED"/>
    <property type="match status" value="1"/>
</dbReference>
<dbReference type="InterPro" id="IPR006726">
    <property type="entry name" value="PHBA_efflux_AaeB/fusaric-R"/>
</dbReference>
<evidence type="ECO:0000313" key="8">
    <source>
        <dbReference type="EMBL" id="GAN81420.1"/>
    </source>
</evidence>
<evidence type="ECO:0000256" key="5">
    <source>
        <dbReference type="ARBA" id="ARBA00022989"/>
    </source>
</evidence>
<dbReference type="EMBL" id="BANC01000090">
    <property type="protein sequence ID" value="GAN81420.1"/>
    <property type="molecule type" value="Genomic_DNA"/>
</dbReference>
<feature type="transmembrane region" description="Helical" evidence="7">
    <location>
        <begin position="78"/>
        <end position="98"/>
    </location>
</feature>
<keyword evidence="4 7" id="KW-0812">Transmembrane</keyword>
<accession>A0A0D6PI20</accession>
<evidence type="ECO:0000256" key="3">
    <source>
        <dbReference type="ARBA" id="ARBA00022475"/>
    </source>
</evidence>
<dbReference type="AlphaFoldDB" id="A0A0D6PI20"/>